<dbReference type="GO" id="GO:0008757">
    <property type="term" value="F:S-adenosylmethionine-dependent methyltransferase activity"/>
    <property type="evidence" value="ECO:0007669"/>
    <property type="project" value="InterPro"/>
</dbReference>
<reference evidence="2 3" key="1">
    <citation type="submission" date="2017-10" db="EMBL/GenBank/DDBJ databases">
        <title>The draft genome sequence of Williamsia sp. BULT 1.1 isolated from the semi-arid grassland soils from South Africa.</title>
        <authorList>
            <person name="Kabwe M.H."/>
            <person name="Govender N."/>
            <person name="Mutseka Lunga P."/>
            <person name="Vikram S."/>
            <person name="Makhalanyane T.P."/>
        </authorList>
    </citation>
    <scope>NUCLEOTIDE SEQUENCE [LARGE SCALE GENOMIC DNA]</scope>
    <source>
        <strain evidence="2 3">BULT 1.1</strain>
    </source>
</reference>
<dbReference type="SUPFAM" id="SSF53335">
    <property type="entry name" value="S-adenosyl-L-methionine-dependent methyltransferases"/>
    <property type="match status" value="1"/>
</dbReference>
<sequence length="280" mass="31365">MLEEGQRTANDPVPVYDRIGIGYVTGRQPDPRWMRQIERAIGDGVRVLDVGAGTGSYEPTDRTVVAVEPSRTMIEQRARGSAPVVQAVAQNLPFADGEFDVAMAILTVHHWADVDAGIAELRRVSRRQVVLTYDPRLHARFWLCDYIPEIARFELGRAPSVERLASLLESEDVRTLRVPANMRDGVLIANWQRPQAYLEPAVRACCSGLAQLDQHAVDAGIRRLRIDIGDGTWDRRYGHLNAHTDYDGGYRLIIAEPEIDCTAMKTTSNTGYADSHRYVR</sequence>
<evidence type="ECO:0000313" key="3">
    <source>
        <dbReference type="Proteomes" id="UP000225108"/>
    </source>
</evidence>
<keyword evidence="2" id="KW-0489">Methyltransferase</keyword>
<dbReference type="PANTHER" id="PTHR43591:SF24">
    <property type="entry name" value="2-METHOXY-6-POLYPRENYL-1,4-BENZOQUINOL METHYLASE, MITOCHONDRIAL"/>
    <property type="match status" value="1"/>
</dbReference>
<dbReference type="Pfam" id="PF08241">
    <property type="entry name" value="Methyltransf_11"/>
    <property type="match status" value="1"/>
</dbReference>
<dbReference type="Proteomes" id="UP000225108">
    <property type="component" value="Unassembled WGS sequence"/>
</dbReference>
<comment type="caution">
    <text evidence="2">The sequence shown here is derived from an EMBL/GenBank/DDBJ whole genome shotgun (WGS) entry which is preliminary data.</text>
</comment>
<dbReference type="InterPro" id="IPR013216">
    <property type="entry name" value="Methyltransf_11"/>
</dbReference>
<accession>A0A2G3PND0</accession>
<dbReference type="RefSeq" id="WP_099383338.1">
    <property type="nucleotide sequence ID" value="NZ_PEBD01000008.1"/>
</dbReference>
<gene>
    <name evidence="2" type="ORF">CSW57_11675</name>
</gene>
<keyword evidence="2" id="KW-0808">Transferase</keyword>
<protein>
    <submittedName>
        <fullName evidence="2">SAM-dependent methyltransferase</fullName>
    </submittedName>
</protein>
<proteinExistence type="predicted"/>
<dbReference type="CDD" id="cd02440">
    <property type="entry name" value="AdoMet_MTases"/>
    <property type="match status" value="1"/>
</dbReference>
<dbReference type="GO" id="GO:0032259">
    <property type="term" value="P:methylation"/>
    <property type="evidence" value="ECO:0007669"/>
    <property type="project" value="UniProtKB-KW"/>
</dbReference>
<name>A0A2G3PND0_WILMA</name>
<dbReference type="PANTHER" id="PTHR43591">
    <property type="entry name" value="METHYLTRANSFERASE"/>
    <property type="match status" value="1"/>
</dbReference>
<evidence type="ECO:0000259" key="1">
    <source>
        <dbReference type="Pfam" id="PF08241"/>
    </source>
</evidence>
<dbReference type="EMBL" id="PEBD01000008">
    <property type="protein sequence ID" value="PHV67358.1"/>
    <property type="molecule type" value="Genomic_DNA"/>
</dbReference>
<dbReference type="Gene3D" id="3.40.50.150">
    <property type="entry name" value="Vaccinia Virus protein VP39"/>
    <property type="match status" value="1"/>
</dbReference>
<feature type="domain" description="Methyltransferase type 11" evidence="1">
    <location>
        <begin position="48"/>
        <end position="127"/>
    </location>
</feature>
<dbReference type="InterPro" id="IPR029063">
    <property type="entry name" value="SAM-dependent_MTases_sf"/>
</dbReference>
<evidence type="ECO:0000313" key="2">
    <source>
        <dbReference type="EMBL" id="PHV67358.1"/>
    </source>
</evidence>
<organism evidence="2 3">
    <name type="scientific">Williamsia marianensis</name>
    <dbReference type="NCBI Taxonomy" id="85044"/>
    <lineage>
        <taxon>Bacteria</taxon>
        <taxon>Bacillati</taxon>
        <taxon>Actinomycetota</taxon>
        <taxon>Actinomycetes</taxon>
        <taxon>Mycobacteriales</taxon>
        <taxon>Nocardiaceae</taxon>
        <taxon>Williamsia</taxon>
    </lineage>
</organism>
<dbReference type="AlphaFoldDB" id="A0A2G3PND0"/>